<proteinExistence type="predicted"/>
<protein>
    <submittedName>
        <fullName evidence="1">Uncharacterized protein</fullName>
    </submittedName>
</protein>
<name>A0ABX0U310_9SPHN</name>
<gene>
    <name evidence="1" type="ORF">FHT01_000704</name>
</gene>
<evidence type="ECO:0000313" key="1">
    <source>
        <dbReference type="EMBL" id="NIJ23162.1"/>
    </source>
</evidence>
<sequence>MLTDIAAELRTRALTSPDQDTGDLMFLASEYERLALELAEQKQSDTVAITLPK</sequence>
<dbReference type="Proteomes" id="UP000788153">
    <property type="component" value="Unassembled WGS sequence"/>
</dbReference>
<keyword evidence="2" id="KW-1185">Reference proteome</keyword>
<evidence type="ECO:0000313" key="2">
    <source>
        <dbReference type="Proteomes" id="UP000788153"/>
    </source>
</evidence>
<accession>A0ABX0U310</accession>
<reference evidence="1 2" key="1">
    <citation type="submission" date="2020-03" db="EMBL/GenBank/DDBJ databases">
        <title>Genomic Encyclopedia of Type Strains, Phase IV (KMG-IV): sequencing the most valuable type-strain genomes for metagenomic binning, comparative biology and taxonomic classification.</title>
        <authorList>
            <person name="Goeker M."/>
        </authorList>
    </citation>
    <scope>NUCLEOTIDE SEQUENCE [LARGE SCALE GENOMIC DNA]</scope>
    <source>
        <strain evidence="1 2">DSM 22753</strain>
    </source>
</reference>
<organism evidence="1 2">
    <name type="scientific">Sphingomonas japonica</name>
    <dbReference type="NCBI Taxonomy" id="511662"/>
    <lineage>
        <taxon>Bacteria</taxon>
        <taxon>Pseudomonadati</taxon>
        <taxon>Pseudomonadota</taxon>
        <taxon>Alphaproteobacteria</taxon>
        <taxon>Sphingomonadales</taxon>
        <taxon>Sphingomonadaceae</taxon>
        <taxon>Sphingomonas</taxon>
    </lineage>
</organism>
<comment type="caution">
    <text evidence="1">The sequence shown here is derived from an EMBL/GenBank/DDBJ whole genome shotgun (WGS) entry which is preliminary data.</text>
</comment>
<dbReference type="EMBL" id="JAASQP010000001">
    <property type="protein sequence ID" value="NIJ23162.1"/>
    <property type="molecule type" value="Genomic_DNA"/>
</dbReference>
<dbReference type="RefSeq" id="WP_166745423.1">
    <property type="nucleotide sequence ID" value="NZ_BAAAEV010000001.1"/>
</dbReference>